<keyword evidence="1" id="KW-0812">Transmembrane</keyword>
<proteinExistence type="predicted"/>
<accession>A0AAW2DI49</accession>
<keyword evidence="3" id="KW-1185">Reference proteome</keyword>
<dbReference type="Proteomes" id="UP001459277">
    <property type="component" value="Unassembled WGS sequence"/>
</dbReference>
<organism evidence="2 3">
    <name type="scientific">Lithocarpus litseifolius</name>
    <dbReference type="NCBI Taxonomy" id="425828"/>
    <lineage>
        <taxon>Eukaryota</taxon>
        <taxon>Viridiplantae</taxon>
        <taxon>Streptophyta</taxon>
        <taxon>Embryophyta</taxon>
        <taxon>Tracheophyta</taxon>
        <taxon>Spermatophyta</taxon>
        <taxon>Magnoliopsida</taxon>
        <taxon>eudicotyledons</taxon>
        <taxon>Gunneridae</taxon>
        <taxon>Pentapetalae</taxon>
        <taxon>rosids</taxon>
        <taxon>fabids</taxon>
        <taxon>Fagales</taxon>
        <taxon>Fagaceae</taxon>
        <taxon>Lithocarpus</taxon>
    </lineage>
</organism>
<sequence>MVLQNEQILWQILAASPKVLGNISCGKGYYLFSRLGDLVGSSEEDTILLLYGLLEARLLAVRFFFFFFLCNKLMWRNLIEGQKIGVLRPIRTEVALSPKS</sequence>
<protein>
    <submittedName>
        <fullName evidence="2">Uncharacterized protein</fullName>
    </submittedName>
</protein>
<evidence type="ECO:0000313" key="2">
    <source>
        <dbReference type="EMBL" id="KAL0008960.1"/>
    </source>
</evidence>
<reference evidence="2 3" key="1">
    <citation type="submission" date="2024-01" db="EMBL/GenBank/DDBJ databases">
        <title>A telomere-to-telomere, gap-free genome of sweet tea (Lithocarpus litseifolius).</title>
        <authorList>
            <person name="Zhou J."/>
        </authorList>
    </citation>
    <scope>NUCLEOTIDE SEQUENCE [LARGE SCALE GENOMIC DNA]</scope>
    <source>
        <strain evidence="2">Zhou-2022a</strain>
        <tissue evidence="2">Leaf</tissue>
    </source>
</reference>
<dbReference type="AlphaFoldDB" id="A0AAW2DI49"/>
<dbReference type="EMBL" id="JAZDWU010000003">
    <property type="protein sequence ID" value="KAL0008960.1"/>
    <property type="molecule type" value="Genomic_DNA"/>
</dbReference>
<keyword evidence="1" id="KW-1133">Transmembrane helix</keyword>
<keyword evidence="1" id="KW-0472">Membrane</keyword>
<evidence type="ECO:0000313" key="3">
    <source>
        <dbReference type="Proteomes" id="UP001459277"/>
    </source>
</evidence>
<comment type="caution">
    <text evidence="2">The sequence shown here is derived from an EMBL/GenBank/DDBJ whole genome shotgun (WGS) entry which is preliminary data.</text>
</comment>
<gene>
    <name evidence="2" type="ORF">SO802_010462</name>
</gene>
<name>A0AAW2DI49_9ROSI</name>
<feature type="transmembrane region" description="Helical" evidence="1">
    <location>
        <begin position="48"/>
        <end position="69"/>
    </location>
</feature>
<evidence type="ECO:0000256" key="1">
    <source>
        <dbReference type="SAM" id="Phobius"/>
    </source>
</evidence>